<name>A0A077MBZ1_9MICO</name>
<dbReference type="PANTHER" id="PTHR30023:SF0">
    <property type="entry name" value="PENICILLIN-SENSITIVE CARBOXYPEPTIDASE A"/>
    <property type="match status" value="1"/>
</dbReference>
<dbReference type="GO" id="GO:0000270">
    <property type="term" value="P:peptidoglycan metabolic process"/>
    <property type="evidence" value="ECO:0007669"/>
    <property type="project" value="TreeGrafter"/>
</dbReference>
<accession>A0A077MBZ1</accession>
<dbReference type="InterPro" id="IPR012338">
    <property type="entry name" value="Beta-lactam/transpept-like"/>
</dbReference>
<organism evidence="4 5">
    <name type="scientific">Nostocoides jenkinsii Ben 74</name>
    <dbReference type="NCBI Taxonomy" id="1193518"/>
    <lineage>
        <taxon>Bacteria</taxon>
        <taxon>Bacillati</taxon>
        <taxon>Actinomycetota</taxon>
        <taxon>Actinomycetes</taxon>
        <taxon>Micrococcales</taxon>
        <taxon>Intrasporangiaceae</taxon>
        <taxon>Nostocoides</taxon>
    </lineage>
</organism>
<evidence type="ECO:0000256" key="3">
    <source>
        <dbReference type="SAM" id="SignalP"/>
    </source>
</evidence>
<dbReference type="GO" id="GO:0004185">
    <property type="term" value="F:serine-type carboxypeptidase activity"/>
    <property type="evidence" value="ECO:0007669"/>
    <property type="project" value="InterPro"/>
</dbReference>
<comment type="similarity">
    <text evidence="1">Belongs to the peptidase S13 family.</text>
</comment>
<dbReference type="SUPFAM" id="SSF56601">
    <property type="entry name" value="beta-lactamase/transpeptidase-like"/>
    <property type="match status" value="1"/>
</dbReference>
<dbReference type="AlphaFoldDB" id="A0A077MBZ1"/>
<comment type="caution">
    <text evidence="4">The sequence shown here is derived from an EMBL/GenBank/DDBJ whole genome shotgun (WGS) entry which is preliminary data.</text>
</comment>
<evidence type="ECO:0000256" key="1">
    <source>
        <dbReference type="ARBA" id="ARBA00006096"/>
    </source>
</evidence>
<sequence length="490" mass="48895">MRKSLTAGVLSLSLLTGYAAADVFDLVPGVLTRDKPTPPPAATTPAGPVPTLIPLPGEVAGDPLPVAVGTDAAEPTTAGLERSLAAALASPAFGGDIGVSIRDARTGQELYARGAAEPRVVASTAKLLTATAIGQTLDMSGHMTTSVVRSGDHELTVVAGGDTLLARGAGDPGQAAGHAGLGDLADQVVAALAAAGTTSGETTPGQGTAGKWTLRLDETYDAGDAVPPTWNPADIAAGYTQGVHMIGLAAQRPKPGEPSPADPGGEVLGVLRDHLVKAGLTIDIVDSPEQRQKPAPAGAAVLGQVTSAPYRDVLAEALDQSDNALTENLARQATITAGGDGSFAANAAYVSATLKKLGFDLTGTKLIDTSGLSSGQSSTVALLSAVVARARAGKLPALADVLARLPVAGLDGTLHDRYREGPAASAAGHARAKTGTLTGISSLVGTTVDADGRELDFVLVADKVPAAQGTWAARLALDAVVADLTGCGCR</sequence>
<dbReference type="PRINTS" id="PR00922">
    <property type="entry name" value="DADACBPTASE3"/>
</dbReference>
<dbReference type="PANTHER" id="PTHR30023">
    <property type="entry name" value="D-ALANYL-D-ALANINE CARBOXYPEPTIDASE"/>
    <property type="match status" value="1"/>
</dbReference>
<dbReference type="Gene3D" id="3.40.710.10">
    <property type="entry name" value="DD-peptidase/beta-lactamase superfamily"/>
    <property type="match status" value="2"/>
</dbReference>
<reference evidence="4 5" key="1">
    <citation type="journal article" date="2013" name="ISME J.">
        <title>A metabolic model for members of the genus Tetrasphaera involved in enhanced biological phosphorus removal.</title>
        <authorList>
            <person name="Kristiansen R."/>
            <person name="Nguyen H.T.T."/>
            <person name="Saunders A.M."/>
            <person name="Nielsen J.L."/>
            <person name="Wimmer R."/>
            <person name="Le V.Q."/>
            <person name="McIlroy S.J."/>
            <person name="Petrovski S."/>
            <person name="Seviour R.J."/>
            <person name="Calteau A."/>
            <person name="Nielsen K.L."/>
            <person name="Nielsen P.H."/>
        </authorList>
    </citation>
    <scope>NUCLEOTIDE SEQUENCE [LARGE SCALE GENOMIC DNA]</scope>
    <source>
        <strain evidence="4 5">Ben 74</strain>
    </source>
</reference>
<dbReference type="Pfam" id="PF02113">
    <property type="entry name" value="Peptidase_S13"/>
    <property type="match status" value="2"/>
</dbReference>
<keyword evidence="3" id="KW-0732">Signal</keyword>
<protein>
    <submittedName>
        <fullName evidence="4">Putative D-alanyl-D-alanine carboxypeptidase</fullName>
    </submittedName>
</protein>
<evidence type="ECO:0000313" key="4">
    <source>
        <dbReference type="EMBL" id="CCI54144.1"/>
    </source>
</evidence>
<evidence type="ECO:0000313" key="5">
    <source>
        <dbReference type="Proteomes" id="UP000035720"/>
    </source>
</evidence>
<feature type="signal peptide" evidence="3">
    <location>
        <begin position="1"/>
        <end position="21"/>
    </location>
</feature>
<keyword evidence="5" id="KW-1185">Reference proteome</keyword>
<dbReference type="EMBL" id="CAJC01000173">
    <property type="protein sequence ID" value="CCI54144.1"/>
    <property type="molecule type" value="Genomic_DNA"/>
</dbReference>
<dbReference type="RefSeq" id="WP_048546557.1">
    <property type="nucleotide sequence ID" value="NZ_HF571038.1"/>
</dbReference>
<dbReference type="GO" id="GO:0006508">
    <property type="term" value="P:proteolysis"/>
    <property type="evidence" value="ECO:0007669"/>
    <property type="project" value="InterPro"/>
</dbReference>
<gene>
    <name evidence="4" type="ORF">BN13_600003</name>
</gene>
<proteinExistence type="inferred from homology"/>
<keyword evidence="4" id="KW-0645">Protease</keyword>
<evidence type="ECO:0000256" key="2">
    <source>
        <dbReference type="ARBA" id="ARBA00022801"/>
    </source>
</evidence>
<feature type="chain" id="PRO_5001721108" evidence="3">
    <location>
        <begin position="22"/>
        <end position="490"/>
    </location>
</feature>
<dbReference type="InterPro" id="IPR000667">
    <property type="entry name" value="Peptidase_S13"/>
</dbReference>
<keyword evidence="4" id="KW-0121">Carboxypeptidase</keyword>
<keyword evidence="2" id="KW-0378">Hydrolase</keyword>
<dbReference type="STRING" id="1193518.BN13_600003"/>
<dbReference type="OrthoDB" id="56883at2"/>
<dbReference type="Proteomes" id="UP000035720">
    <property type="component" value="Unassembled WGS sequence"/>
</dbReference>